<dbReference type="PANTHER" id="PTHR23282">
    <property type="entry name" value="APICAL ENDOSOMAL GLYCOPROTEIN PRECURSOR"/>
    <property type="match status" value="1"/>
</dbReference>
<dbReference type="PRINTS" id="PR00261">
    <property type="entry name" value="LDLRECEPTOR"/>
</dbReference>
<dbReference type="PROSITE" id="PS50060">
    <property type="entry name" value="MAM_2"/>
    <property type="match status" value="8"/>
</dbReference>
<dbReference type="PRINTS" id="PR00020">
    <property type="entry name" value="MAMDOMAIN"/>
</dbReference>
<reference evidence="7" key="1">
    <citation type="submission" date="2015-02" db="EMBL/GenBank/DDBJ databases">
        <title>Genome sequencing for Strongylocentrotus purpuratus.</title>
        <authorList>
            <person name="Murali S."/>
            <person name="Liu Y."/>
            <person name="Vee V."/>
            <person name="English A."/>
            <person name="Wang M."/>
            <person name="Skinner E."/>
            <person name="Han Y."/>
            <person name="Muzny D.M."/>
            <person name="Worley K.C."/>
            <person name="Gibbs R.A."/>
        </authorList>
    </citation>
    <scope>NUCLEOTIDE SEQUENCE</scope>
</reference>
<feature type="domain" description="MAM" evidence="5">
    <location>
        <begin position="1340"/>
        <end position="1502"/>
    </location>
</feature>
<dbReference type="FunCoup" id="A0A7M7HJ10">
    <property type="interactions" value="117"/>
</dbReference>
<dbReference type="PROSITE" id="PS01209">
    <property type="entry name" value="LDLRA_1"/>
    <property type="match status" value="1"/>
</dbReference>
<dbReference type="InterPro" id="IPR000998">
    <property type="entry name" value="MAM_dom"/>
</dbReference>
<dbReference type="InterPro" id="IPR002172">
    <property type="entry name" value="LDrepeatLR_classA_rpt"/>
</dbReference>
<dbReference type="CDD" id="cd00112">
    <property type="entry name" value="LDLa"/>
    <property type="match status" value="3"/>
</dbReference>
<feature type="disulfide bond" evidence="3">
    <location>
        <begin position="1306"/>
        <end position="1324"/>
    </location>
</feature>
<dbReference type="InterPro" id="IPR013320">
    <property type="entry name" value="ConA-like_dom_sf"/>
</dbReference>
<feature type="domain" description="MAM" evidence="5">
    <location>
        <begin position="415"/>
        <end position="575"/>
    </location>
</feature>
<reference evidence="6" key="2">
    <citation type="submission" date="2021-01" db="UniProtKB">
        <authorList>
            <consortium name="EnsemblMetazoa"/>
        </authorList>
    </citation>
    <scope>IDENTIFICATION</scope>
</reference>
<dbReference type="EnsemblMetazoa" id="XM_011674175">
    <property type="protein sequence ID" value="XP_011672477"/>
    <property type="gene ID" value="LOC105442250"/>
</dbReference>
<organism evidence="6 7">
    <name type="scientific">Strongylocentrotus purpuratus</name>
    <name type="common">Purple sea urchin</name>
    <dbReference type="NCBI Taxonomy" id="7668"/>
    <lineage>
        <taxon>Eukaryota</taxon>
        <taxon>Metazoa</taxon>
        <taxon>Echinodermata</taxon>
        <taxon>Eleutherozoa</taxon>
        <taxon>Echinozoa</taxon>
        <taxon>Echinoidea</taxon>
        <taxon>Euechinoidea</taxon>
        <taxon>Echinacea</taxon>
        <taxon>Camarodonta</taxon>
        <taxon>Echinidea</taxon>
        <taxon>Strongylocentrotidae</taxon>
        <taxon>Strongylocentrotus</taxon>
    </lineage>
</organism>
<feature type="region of interest" description="Disordered" evidence="4">
    <location>
        <begin position="1582"/>
        <end position="1602"/>
    </location>
</feature>
<evidence type="ECO:0000256" key="3">
    <source>
        <dbReference type="PROSITE-ProRule" id="PRU00124"/>
    </source>
</evidence>
<dbReference type="PROSITE" id="PS00740">
    <property type="entry name" value="MAM_1"/>
    <property type="match status" value="1"/>
</dbReference>
<dbReference type="InterPro" id="IPR051560">
    <property type="entry name" value="MAM_domain-containing"/>
</dbReference>
<name>A0A7M7HJ10_STRPU</name>
<dbReference type="GO" id="GO:0016020">
    <property type="term" value="C:membrane"/>
    <property type="evidence" value="ECO:0007669"/>
    <property type="project" value="InterPro"/>
</dbReference>
<feature type="domain" description="MAM" evidence="5">
    <location>
        <begin position="256"/>
        <end position="413"/>
    </location>
</feature>
<dbReference type="PANTHER" id="PTHR23282:SF101">
    <property type="entry name" value="MAM DOMAIN-CONTAINING PROTEIN"/>
    <property type="match status" value="1"/>
</dbReference>
<dbReference type="PROSITE" id="PS50068">
    <property type="entry name" value="LDLRA_2"/>
    <property type="match status" value="3"/>
</dbReference>
<dbReference type="SUPFAM" id="SSF49899">
    <property type="entry name" value="Concanavalin A-like lectins/glucanases"/>
    <property type="match status" value="8"/>
</dbReference>
<evidence type="ECO:0000256" key="1">
    <source>
        <dbReference type="ARBA" id="ARBA00022737"/>
    </source>
</evidence>
<keyword evidence="7" id="KW-1185">Reference proteome</keyword>
<evidence type="ECO:0000313" key="7">
    <source>
        <dbReference type="Proteomes" id="UP000007110"/>
    </source>
</evidence>
<dbReference type="CDD" id="cd06263">
    <property type="entry name" value="MAM"/>
    <property type="match status" value="7"/>
</dbReference>
<feature type="disulfide bond" evidence="3">
    <location>
        <begin position="1530"/>
        <end position="1548"/>
    </location>
</feature>
<feature type="compositionally biased region" description="Polar residues" evidence="4">
    <location>
        <begin position="1582"/>
        <end position="1596"/>
    </location>
</feature>
<dbReference type="Pfam" id="PF00057">
    <property type="entry name" value="Ldl_recept_a"/>
    <property type="match status" value="3"/>
</dbReference>
<keyword evidence="1" id="KW-0677">Repeat</keyword>
<feature type="disulfide bond" evidence="3">
    <location>
        <begin position="1114"/>
        <end position="1129"/>
    </location>
</feature>
<dbReference type="Pfam" id="PF00629">
    <property type="entry name" value="MAM"/>
    <property type="match status" value="8"/>
</dbReference>
<feature type="domain" description="MAM" evidence="5">
    <location>
        <begin position="929"/>
        <end position="1091"/>
    </location>
</feature>
<evidence type="ECO:0000259" key="5">
    <source>
        <dbReference type="PROSITE" id="PS50060"/>
    </source>
</evidence>
<dbReference type="Gene3D" id="4.10.400.10">
    <property type="entry name" value="Low-density Lipoprotein Receptor"/>
    <property type="match status" value="3"/>
</dbReference>
<accession>A0A7M7HJ10</accession>
<feature type="disulfide bond" evidence="3">
    <location>
        <begin position="1542"/>
        <end position="1557"/>
    </location>
</feature>
<dbReference type="OrthoDB" id="412155at2759"/>
<dbReference type="RefSeq" id="XP_011672477.2">
    <property type="nucleotide sequence ID" value="XM_011674175.2"/>
</dbReference>
<dbReference type="InterPro" id="IPR023415">
    <property type="entry name" value="LDLR_class-A_CS"/>
</dbReference>
<evidence type="ECO:0000256" key="2">
    <source>
        <dbReference type="ARBA" id="ARBA00023157"/>
    </source>
</evidence>
<feature type="domain" description="MAM" evidence="5">
    <location>
        <begin position="759"/>
        <end position="926"/>
    </location>
</feature>
<keyword evidence="2 3" id="KW-1015">Disulfide bond</keyword>
<feature type="domain" description="MAM" evidence="5">
    <location>
        <begin position="594"/>
        <end position="757"/>
    </location>
</feature>
<dbReference type="InParanoid" id="A0A7M7HJ10"/>
<proteinExistence type="predicted"/>
<sequence length="1602" mass="175710">MFGSTIGELNFIVIDDVTKEETYRWRLNGQQNPDQDTWLQGKFGTLPSNDGMIKAEAVLGYYSYGDIALDDLDVETVICDVFPEAAEPSNQQTVNCDFEVNWCGWSDMEDDDRNWIRTRLSTSTGNTGPTNDHTTGLGYYVYFESSGGSQGANAKLLSVPIPATPSGACFKFWIYMYGQSMGELELSAVSTDGQKNESLWKQTGTLTNQWIYRHIDIVADYHYQLIFNAIRGIGYWSDIAIDDLFLDPTSGCPALEQCSFETDFCGWSQERVHDDFDWSRSRGRDHKTIPADKTTGVDTGYYAWVDTTSNPVDGQKAIIYSPTYTLTSISHCLRFFYYHDGIGALTVHSRHSGTYSDPLWVAPPIGVNGWRFGSSTVTDTNNFEAAFKGTVGSTPGSLMAIDEVRIDVGACPPVGYCTFEEPLLDWSNVYTDKFDWIIHSGSTSSGSTGPTNDHTLNSAQGHYAYIETSSSATDYNAILQSVDFSPRIEGCFSFWYHMYGKDMGTLNVHLQEMQSGKRRVLWTRTGEQGNYWRLAEIEVSSGVYHLIEFEGIDGTSYTGDIGLDDIQYTEHSCLYVSPPTPAPTNPPTSAPLQWDCTFEGATLCSWSQVTTDDFDWSIQTGSTPTVGTGPPADHTTQTKDGFYIAIDASSTNTDDAARLYSNSIPAGNHMCMTFWYHMYGAHVGTLNIGYGNSLLDTDRSVIWTKSGDQSYNWMFGRVAIITTDTNPSVYLEGKAGDGYQGDIAIDDIAFNYGDCPTLLFCDFQADDACGYANDDTDMMDWTRDRGMTSEVTLPSVDHTSGTADGFYMRIMTGQLPRVGDTGTLLSSLYPAPLSGFRCTEFWYMISDDFGELIVAAYQIDPSGVILPTGISTTFTEPTSGFWRKASIEVPSINANVFTFTLVVKKGIQGVFAALDDIYVKDQRCTGQLGSCDFEVDTCDWTNTQNADEIDWLRHSGSTGAQGTGPTFDHTTGTLSGWYMYIDSTLGSFGTRARLESSSIDPPEDFACFSLWYHMTCSSDSKNTLTVAWETSYQTNILWSFTGVAEDEWNYRQLTFVVNEQYRMMIEGVLADTAACDIAIDDLYLFDGACSADTTPAPPFACLTGGTVVDASKVCDMRMDCSDGSDEMNCGSCSFEDDQCGYTTDPAGLLPWIRQGGGASTTPPPNLLLPPADYDVVNGTYMVVDGTANPVAAGDYARLVSPMIQETGTNCVLVFWYYLAGADDIIVTYKTSPIEETVMYRAAIPMTGSWEQGLFLVGRIRMPFQMNFLGVRDRNADGGVIAVSDIHMSICMFPDIQTSCQDEQFACSNRACINMQGVCDFRDDCGDYSDELQCDPDAYPGRCDFESSMCSYTNIPADYTWVRTSGALTQGAPYAPTRDHTSNDRGGYYMLADAMGTRQGDVARIASPVFRPTGTTSTCMIRMAIFAHGPDAGILTIYTRTSIGGPLTILRSFTNFDGDSFGWYFGDYITVQDAYQVIIEAATGSGPDGAIAIDDISFSNCDLSDDPLPVGTTDPPPTTLAPCPVASDYQCGDGQCIPQDQVCDFITQCVSGRDERNCGACEFDDKGMCGSQVLGWTPTEAVSDTANLPTDHNNNPSGIGLCK</sequence>
<dbReference type="GeneID" id="105442250"/>
<dbReference type="OMA" id="RSVIWTK"/>
<dbReference type="Gene3D" id="2.60.120.200">
    <property type="match status" value="9"/>
</dbReference>
<feature type="disulfide bond" evidence="3">
    <location>
        <begin position="1318"/>
        <end position="1333"/>
    </location>
</feature>
<dbReference type="FunFam" id="2.60.120.200:FF:000182">
    <property type="entry name" value="MAM and LDL-receptor class A domain-containing protein 1"/>
    <property type="match status" value="1"/>
</dbReference>
<protein>
    <recommendedName>
        <fullName evidence="5">MAM domain-containing protein</fullName>
    </recommendedName>
</protein>
<evidence type="ECO:0000256" key="4">
    <source>
        <dbReference type="SAM" id="MobiDB-lite"/>
    </source>
</evidence>
<feature type="domain" description="MAM" evidence="5">
    <location>
        <begin position="94"/>
        <end position="254"/>
    </location>
</feature>
<comment type="caution">
    <text evidence="3">Lacks conserved residue(s) required for the propagation of feature annotation.</text>
</comment>
<dbReference type="Proteomes" id="UP000007110">
    <property type="component" value="Unassembled WGS sequence"/>
</dbReference>
<feature type="domain" description="MAM" evidence="5">
    <location>
        <begin position="1130"/>
        <end position="1292"/>
    </location>
</feature>
<feature type="disulfide bond" evidence="3">
    <location>
        <begin position="1299"/>
        <end position="1311"/>
    </location>
</feature>
<evidence type="ECO:0000313" key="6">
    <source>
        <dbReference type="EnsemblMetazoa" id="XP_011672477"/>
    </source>
</evidence>
<dbReference type="SMART" id="SM00192">
    <property type="entry name" value="LDLa"/>
    <property type="match status" value="3"/>
</dbReference>
<dbReference type="InterPro" id="IPR036055">
    <property type="entry name" value="LDL_receptor-like_sf"/>
</dbReference>
<dbReference type="SUPFAM" id="SSF57424">
    <property type="entry name" value="LDL receptor-like module"/>
    <property type="match status" value="3"/>
</dbReference>
<dbReference type="KEGG" id="spu:105442250"/>
<dbReference type="SMART" id="SM00137">
    <property type="entry name" value="MAM"/>
    <property type="match status" value="8"/>
</dbReference>